<dbReference type="GO" id="GO:0032807">
    <property type="term" value="C:DNA ligase IV complex"/>
    <property type="evidence" value="ECO:0007669"/>
    <property type="project" value="TreeGrafter"/>
</dbReference>
<dbReference type="OMA" id="NAREEWW"/>
<sequence length="452" mass="50759">MVSPNTWKLLDFGQDLPRLLVKTRFDEEGYEIQLTDLSRIWGETLKYNAIVERAAEERCSIDPSENDQYQILLDKIDGSFSGAKGTTLELHYEDGENDLSLDLSAPLPGCLPPLKWMIRFEQRRQSDIAEELVKPLLQQANRLRHQIQFLVDEVTAKDRVIGKITDRLESSGNDLTTVFPGVSNIKPNRKRSQKQQLAAHVEGLADFDEATWRASILPKFDHFEVSPTLLNDILADLPAPGSSEFKENAREEWWEAIGRGKRGNVERGAHNTSCWAKRGGGVGSVQPKLSNGEGAEDDDFQKQETPPHLNNRSRDALADDDETEDEDDLDALGAIGGRKASPTPSKIDGPLAEESLPPRSKQRAMLGPYGGKKKSSTPETEDEEPVGWIPKPKSKLGAFGGRAKEPATRKVDRLSEEATMDETPEHRANKKRERLRKEMQNKHPVKKKKRKF</sequence>
<dbReference type="EMBL" id="KB446537">
    <property type="protein sequence ID" value="EME46295.1"/>
    <property type="molecule type" value="Genomic_DNA"/>
</dbReference>
<dbReference type="InterPro" id="IPR038051">
    <property type="entry name" value="XRCC4-like_N_sf"/>
</dbReference>
<feature type="domain" description="XLF-like N-terminal" evidence="9">
    <location>
        <begin position="6"/>
        <end position="121"/>
    </location>
</feature>
<evidence type="ECO:0000256" key="7">
    <source>
        <dbReference type="ARBA" id="ARBA00044529"/>
    </source>
</evidence>
<keyword evidence="12" id="KW-1185">Reference proteome</keyword>
<evidence type="ECO:0000313" key="12">
    <source>
        <dbReference type="Proteomes" id="UP000016933"/>
    </source>
</evidence>
<dbReference type="Gene3D" id="2.170.210.10">
    <property type="entry name" value="DNA double-strand break repair and VJ recombination XRCC4, N-terminal"/>
    <property type="match status" value="1"/>
</dbReference>
<dbReference type="GO" id="GO:0045027">
    <property type="term" value="F:DNA end binding"/>
    <property type="evidence" value="ECO:0007669"/>
    <property type="project" value="TreeGrafter"/>
</dbReference>
<keyword evidence="3" id="KW-0238">DNA-binding</keyword>
<dbReference type="CDD" id="cd22285">
    <property type="entry name" value="HD_XLF_N"/>
    <property type="match status" value="1"/>
</dbReference>
<gene>
    <name evidence="11" type="ORF">DOTSEDRAFT_126730</name>
</gene>
<evidence type="ECO:0000256" key="6">
    <source>
        <dbReference type="ARBA" id="ARBA00025747"/>
    </source>
</evidence>
<evidence type="ECO:0000313" key="11">
    <source>
        <dbReference type="EMBL" id="EME46295.1"/>
    </source>
</evidence>
<feature type="domain" description="XLF-like coiled-coil region" evidence="10">
    <location>
        <begin position="125"/>
        <end position="176"/>
    </location>
</feature>
<name>N1PVA9_DOTSN</name>
<comment type="similarity">
    <text evidence="6">Belongs to the XRCC4-XLF family. XLF subfamily.</text>
</comment>
<evidence type="ECO:0000256" key="3">
    <source>
        <dbReference type="ARBA" id="ARBA00023125"/>
    </source>
</evidence>
<evidence type="ECO:0000256" key="4">
    <source>
        <dbReference type="ARBA" id="ARBA00023204"/>
    </source>
</evidence>
<proteinExistence type="inferred from homology"/>
<dbReference type="GO" id="GO:0006303">
    <property type="term" value="P:double-strand break repair via nonhomologous end joining"/>
    <property type="evidence" value="ECO:0007669"/>
    <property type="project" value="UniProtKB-ARBA"/>
</dbReference>
<evidence type="ECO:0000256" key="1">
    <source>
        <dbReference type="ARBA" id="ARBA00004123"/>
    </source>
</evidence>
<dbReference type="Pfam" id="PF21928">
    <property type="entry name" value="XLF_CC"/>
    <property type="match status" value="1"/>
</dbReference>
<feature type="region of interest" description="Disordered" evidence="8">
    <location>
        <begin position="272"/>
        <end position="452"/>
    </location>
</feature>
<feature type="compositionally biased region" description="Basic residues" evidence="8">
    <location>
        <begin position="443"/>
        <end position="452"/>
    </location>
</feature>
<keyword evidence="4" id="KW-0234">DNA repair</keyword>
<dbReference type="Pfam" id="PF09302">
    <property type="entry name" value="XLF"/>
    <property type="match status" value="1"/>
</dbReference>
<evidence type="ECO:0000256" key="5">
    <source>
        <dbReference type="ARBA" id="ARBA00023242"/>
    </source>
</evidence>
<dbReference type="HOGENOM" id="CLU_022898_0_0_1"/>
<accession>N1PVA9</accession>
<organism evidence="11 12">
    <name type="scientific">Dothistroma septosporum (strain NZE10 / CBS 128990)</name>
    <name type="common">Red band needle blight fungus</name>
    <name type="synonym">Mycosphaerella pini</name>
    <dbReference type="NCBI Taxonomy" id="675120"/>
    <lineage>
        <taxon>Eukaryota</taxon>
        <taxon>Fungi</taxon>
        <taxon>Dikarya</taxon>
        <taxon>Ascomycota</taxon>
        <taxon>Pezizomycotina</taxon>
        <taxon>Dothideomycetes</taxon>
        <taxon>Dothideomycetidae</taxon>
        <taxon>Mycosphaerellales</taxon>
        <taxon>Mycosphaerellaceae</taxon>
        <taxon>Dothistroma</taxon>
    </lineage>
</organism>
<dbReference type="eggNOG" id="ENOG502SCQK">
    <property type="taxonomic scope" value="Eukaryota"/>
</dbReference>
<evidence type="ECO:0000256" key="8">
    <source>
        <dbReference type="SAM" id="MobiDB-lite"/>
    </source>
</evidence>
<reference evidence="12" key="1">
    <citation type="journal article" date="2012" name="PLoS Genet.">
        <title>The genomes of the fungal plant pathogens Cladosporium fulvum and Dothistroma septosporum reveal adaptation to different hosts and lifestyles but also signatures of common ancestry.</title>
        <authorList>
            <person name="de Wit P.J.G.M."/>
            <person name="van der Burgt A."/>
            <person name="Oekmen B."/>
            <person name="Stergiopoulos I."/>
            <person name="Abd-Elsalam K.A."/>
            <person name="Aerts A.L."/>
            <person name="Bahkali A.H."/>
            <person name="Beenen H.G."/>
            <person name="Chettri P."/>
            <person name="Cox M.P."/>
            <person name="Datema E."/>
            <person name="de Vries R.P."/>
            <person name="Dhillon B."/>
            <person name="Ganley A.R."/>
            <person name="Griffiths S.A."/>
            <person name="Guo Y."/>
            <person name="Hamelin R.C."/>
            <person name="Henrissat B."/>
            <person name="Kabir M.S."/>
            <person name="Jashni M.K."/>
            <person name="Kema G."/>
            <person name="Klaubauf S."/>
            <person name="Lapidus A."/>
            <person name="Levasseur A."/>
            <person name="Lindquist E."/>
            <person name="Mehrabi R."/>
            <person name="Ohm R.A."/>
            <person name="Owen T.J."/>
            <person name="Salamov A."/>
            <person name="Schwelm A."/>
            <person name="Schijlen E."/>
            <person name="Sun H."/>
            <person name="van den Burg H.A."/>
            <person name="van Ham R.C.H.J."/>
            <person name="Zhang S."/>
            <person name="Goodwin S.B."/>
            <person name="Grigoriev I.V."/>
            <person name="Collemare J."/>
            <person name="Bradshaw R.E."/>
        </authorList>
    </citation>
    <scope>NUCLEOTIDE SEQUENCE [LARGE SCALE GENOMIC DNA]</scope>
    <source>
        <strain evidence="12">NZE10 / CBS 128990</strain>
    </source>
</reference>
<dbReference type="Proteomes" id="UP000016933">
    <property type="component" value="Unassembled WGS sequence"/>
</dbReference>
<keyword evidence="5" id="KW-0539">Nucleus</keyword>
<dbReference type="InterPro" id="IPR052287">
    <property type="entry name" value="NHEJ_factor"/>
</dbReference>
<dbReference type="InterPro" id="IPR015381">
    <property type="entry name" value="XLF-like_N"/>
</dbReference>
<reference evidence="11 12" key="2">
    <citation type="journal article" date="2012" name="PLoS Pathog.">
        <title>Diverse lifestyles and strategies of plant pathogenesis encoded in the genomes of eighteen Dothideomycetes fungi.</title>
        <authorList>
            <person name="Ohm R.A."/>
            <person name="Feau N."/>
            <person name="Henrissat B."/>
            <person name="Schoch C.L."/>
            <person name="Horwitz B.A."/>
            <person name="Barry K.W."/>
            <person name="Condon B.J."/>
            <person name="Copeland A.C."/>
            <person name="Dhillon B."/>
            <person name="Glaser F."/>
            <person name="Hesse C.N."/>
            <person name="Kosti I."/>
            <person name="LaButti K."/>
            <person name="Lindquist E.A."/>
            <person name="Lucas S."/>
            <person name="Salamov A.A."/>
            <person name="Bradshaw R.E."/>
            <person name="Ciuffetti L."/>
            <person name="Hamelin R.C."/>
            <person name="Kema G.H.J."/>
            <person name="Lawrence C."/>
            <person name="Scott J.A."/>
            <person name="Spatafora J.W."/>
            <person name="Turgeon B.G."/>
            <person name="de Wit P.J.G.M."/>
            <person name="Zhong S."/>
            <person name="Goodwin S.B."/>
            <person name="Grigoriev I.V."/>
        </authorList>
    </citation>
    <scope>NUCLEOTIDE SEQUENCE [LARGE SCALE GENOMIC DNA]</scope>
    <source>
        <strain evidence="12">NZE10 / CBS 128990</strain>
    </source>
</reference>
<dbReference type="OrthoDB" id="3650701at2759"/>
<feature type="compositionally biased region" description="Basic and acidic residues" evidence="8">
    <location>
        <begin position="402"/>
        <end position="416"/>
    </location>
</feature>
<dbReference type="STRING" id="675120.N1PVA9"/>
<evidence type="ECO:0000256" key="2">
    <source>
        <dbReference type="ARBA" id="ARBA00022763"/>
    </source>
</evidence>
<comment type="subcellular location">
    <subcellularLocation>
        <location evidence="1">Nucleus</location>
    </subcellularLocation>
</comment>
<feature type="compositionally biased region" description="Acidic residues" evidence="8">
    <location>
        <begin position="318"/>
        <end position="330"/>
    </location>
</feature>
<keyword evidence="2" id="KW-0227">DNA damage</keyword>
<evidence type="ECO:0000259" key="10">
    <source>
        <dbReference type="Pfam" id="PF21928"/>
    </source>
</evidence>
<dbReference type="InterPro" id="IPR053829">
    <property type="entry name" value="XLF-like_CC"/>
</dbReference>
<protein>
    <recommendedName>
        <fullName evidence="7">Non-homologous end-joining factor 1</fullName>
    </recommendedName>
</protein>
<dbReference type="AlphaFoldDB" id="N1PVA9"/>
<dbReference type="PANTHER" id="PTHR32235">
    <property type="entry name" value="NON-HOMOLOGOUS END-JOINING FACTOR 1"/>
    <property type="match status" value="1"/>
</dbReference>
<dbReference type="PANTHER" id="PTHR32235:SF1">
    <property type="entry name" value="NON-HOMOLOGOUS END-JOINING FACTOR 1"/>
    <property type="match status" value="1"/>
</dbReference>
<evidence type="ECO:0000259" key="9">
    <source>
        <dbReference type="Pfam" id="PF09302"/>
    </source>
</evidence>